<keyword evidence="4 5" id="KW-0055">Arginine biosynthesis</keyword>
<dbReference type="InterPro" id="IPR008948">
    <property type="entry name" value="L-Aspartase-like"/>
</dbReference>
<proteinExistence type="inferred from homology"/>
<evidence type="ECO:0000313" key="7">
    <source>
        <dbReference type="EMBL" id="OAQ40249.1"/>
    </source>
</evidence>
<dbReference type="OrthoDB" id="9769623at2"/>
<evidence type="ECO:0000256" key="2">
    <source>
        <dbReference type="ARBA" id="ARBA00004941"/>
    </source>
</evidence>
<comment type="subcellular location">
    <subcellularLocation>
        <location evidence="5">Cytoplasm</location>
    </subcellularLocation>
</comment>
<dbReference type="PRINTS" id="PR00149">
    <property type="entry name" value="FUMRATELYASE"/>
</dbReference>
<dbReference type="PANTHER" id="PTHR43814">
    <property type="entry name" value="ARGININOSUCCINATE LYASE"/>
    <property type="match status" value="1"/>
</dbReference>
<evidence type="ECO:0000256" key="3">
    <source>
        <dbReference type="ARBA" id="ARBA00012338"/>
    </source>
</evidence>
<evidence type="ECO:0000256" key="4">
    <source>
        <dbReference type="ARBA" id="ARBA00022571"/>
    </source>
</evidence>
<dbReference type="EMBL" id="LWHJ01000022">
    <property type="protein sequence ID" value="OAQ40249.1"/>
    <property type="molecule type" value="Genomic_DNA"/>
</dbReference>
<dbReference type="UniPathway" id="UPA00068">
    <property type="reaction ID" value="UER00114"/>
</dbReference>
<sequence length="443" mass="50311">MKLWQKETSTNKQVETFTVGQDREMDLFLAEFDVLGSLAHTQMLESIGLLDKIDLTAIQKELKNIYQEIQEGKFTIEDGIEDVHSQVEMLLTQRIGEAGKKIHSGRSRNDQVLVDLKLFFRSQIQEMVISVDELFTLLFQLAEEHKNKLMPGYTHLQIAMPSSFGLWFGAYAESLIDDLELLLASYKICNKNPLGSAAGYGSSFPLNRTMTTNLLGFDNLNYNVVYAQMGRGKTERILSQAMSSVAATLNKMAMDACLFMNQNFGFISFPDELTTGSSIMPHKKNPDVWELIRGRTNQLQALPNQIMMLTTNLPSGYHRDMQLQKETLFPAFQSLMACLDMTILMLKNIKIKDKILDDPKYKHLFSVEEVNKLVLAGTPFREAYKKVGMDIEAGNFDGNYEINHTHEGSIGNLNLKEVNKMMEVIIGQFNFEKVEKALRNLVE</sequence>
<dbReference type="PANTHER" id="PTHR43814:SF1">
    <property type="entry name" value="ARGININOSUCCINATE LYASE"/>
    <property type="match status" value="1"/>
</dbReference>
<dbReference type="InterPro" id="IPR020557">
    <property type="entry name" value="Fumarate_lyase_CS"/>
</dbReference>
<dbReference type="RefSeq" id="WP_068821491.1">
    <property type="nucleotide sequence ID" value="NZ_LWHJ01000022.1"/>
</dbReference>
<dbReference type="Gene3D" id="1.10.275.10">
    <property type="entry name" value="Fumarase/aspartase (N-terminal domain)"/>
    <property type="match status" value="1"/>
</dbReference>
<keyword evidence="8" id="KW-1185">Reference proteome</keyword>
<evidence type="ECO:0000256" key="5">
    <source>
        <dbReference type="HAMAP-Rule" id="MF_00006"/>
    </source>
</evidence>
<dbReference type="InterPro" id="IPR000362">
    <property type="entry name" value="Fumarate_lyase_fam"/>
</dbReference>
<name>A0A179DI68_9SPHI</name>
<dbReference type="STRING" id="1826909.A5893_04665"/>
<comment type="catalytic activity">
    <reaction evidence="1 5">
        <text>2-(N(omega)-L-arginino)succinate = fumarate + L-arginine</text>
        <dbReference type="Rhea" id="RHEA:24020"/>
        <dbReference type="ChEBI" id="CHEBI:29806"/>
        <dbReference type="ChEBI" id="CHEBI:32682"/>
        <dbReference type="ChEBI" id="CHEBI:57472"/>
        <dbReference type="EC" id="4.3.2.1"/>
    </reaction>
</comment>
<dbReference type="Gene3D" id="1.20.200.10">
    <property type="entry name" value="Fumarase/aspartase (Central domain)"/>
    <property type="match status" value="1"/>
</dbReference>
<evidence type="ECO:0000256" key="1">
    <source>
        <dbReference type="ARBA" id="ARBA00000985"/>
    </source>
</evidence>
<dbReference type="InterPro" id="IPR022761">
    <property type="entry name" value="Fumarate_lyase_N"/>
</dbReference>
<organism evidence="7 8">
    <name type="scientific">Pedobacter psychrophilus</name>
    <dbReference type="NCBI Taxonomy" id="1826909"/>
    <lineage>
        <taxon>Bacteria</taxon>
        <taxon>Pseudomonadati</taxon>
        <taxon>Bacteroidota</taxon>
        <taxon>Sphingobacteriia</taxon>
        <taxon>Sphingobacteriales</taxon>
        <taxon>Sphingobacteriaceae</taxon>
        <taxon>Pedobacter</taxon>
    </lineage>
</organism>
<dbReference type="AlphaFoldDB" id="A0A179DI68"/>
<dbReference type="GO" id="GO:0004056">
    <property type="term" value="F:argininosuccinate lyase activity"/>
    <property type="evidence" value="ECO:0007669"/>
    <property type="project" value="UniProtKB-UniRule"/>
</dbReference>
<feature type="domain" description="Fumarate lyase N-terminal" evidence="6">
    <location>
        <begin position="25"/>
        <end position="298"/>
    </location>
</feature>
<gene>
    <name evidence="5" type="primary">argH</name>
    <name evidence="7" type="ORF">A5893_04665</name>
</gene>
<dbReference type="NCBIfam" id="TIGR00838">
    <property type="entry name" value="argH"/>
    <property type="match status" value="1"/>
</dbReference>
<comment type="caution">
    <text evidence="7">The sequence shown here is derived from an EMBL/GenBank/DDBJ whole genome shotgun (WGS) entry which is preliminary data.</text>
</comment>
<dbReference type="InterPro" id="IPR009049">
    <property type="entry name" value="Argininosuccinate_lyase"/>
</dbReference>
<dbReference type="Proteomes" id="UP000078459">
    <property type="component" value="Unassembled WGS sequence"/>
</dbReference>
<evidence type="ECO:0000313" key="8">
    <source>
        <dbReference type="Proteomes" id="UP000078459"/>
    </source>
</evidence>
<accession>A0A179DI68</accession>
<dbReference type="EC" id="4.3.2.1" evidence="3 5"/>
<keyword evidence="5" id="KW-0963">Cytoplasm</keyword>
<evidence type="ECO:0000259" key="6">
    <source>
        <dbReference type="Pfam" id="PF00206"/>
    </source>
</evidence>
<dbReference type="HAMAP" id="MF_00006">
    <property type="entry name" value="Arg_succ_lyase"/>
    <property type="match status" value="1"/>
</dbReference>
<keyword evidence="5" id="KW-0028">Amino-acid biosynthesis</keyword>
<dbReference type="GO" id="GO:0005829">
    <property type="term" value="C:cytosol"/>
    <property type="evidence" value="ECO:0007669"/>
    <property type="project" value="TreeGrafter"/>
</dbReference>
<dbReference type="PROSITE" id="PS00163">
    <property type="entry name" value="FUMARATE_LYASES"/>
    <property type="match status" value="1"/>
</dbReference>
<reference evidence="7 8" key="2">
    <citation type="submission" date="2016-06" db="EMBL/GenBank/DDBJ databases">
        <title>Pedobacter psychrophilus sp. nov., isolated from Antarctic fragmentary rock.</title>
        <authorList>
            <person name="Svec P."/>
        </authorList>
    </citation>
    <scope>NUCLEOTIDE SEQUENCE [LARGE SCALE GENOMIC DNA]</scope>
    <source>
        <strain evidence="7 8">CCM 8644</strain>
    </source>
</reference>
<dbReference type="Pfam" id="PF00206">
    <property type="entry name" value="Lyase_1"/>
    <property type="match status" value="1"/>
</dbReference>
<dbReference type="Gene3D" id="1.10.40.30">
    <property type="entry name" value="Fumarase/aspartase (C-terminal domain)"/>
    <property type="match status" value="1"/>
</dbReference>
<keyword evidence="5 7" id="KW-0456">Lyase</keyword>
<reference evidence="7 8" key="1">
    <citation type="submission" date="2016-04" db="EMBL/GenBank/DDBJ databases">
        <authorList>
            <person name="Evans L.H."/>
            <person name="Alamgir A."/>
            <person name="Owens N."/>
            <person name="Weber N.D."/>
            <person name="Virtaneva K."/>
            <person name="Barbian K."/>
            <person name="Babar A."/>
            <person name="Rosenke K."/>
        </authorList>
    </citation>
    <scope>NUCLEOTIDE SEQUENCE [LARGE SCALE GENOMIC DNA]</scope>
    <source>
        <strain evidence="7 8">CCM 8644</strain>
    </source>
</reference>
<comment type="similarity">
    <text evidence="5">Belongs to the lyase 1 family. Argininosuccinate lyase subfamily.</text>
</comment>
<comment type="pathway">
    <text evidence="2 5">Amino-acid biosynthesis; L-arginine biosynthesis; L-arginine from L-ornithine and carbamoyl phosphate: step 3/3.</text>
</comment>
<dbReference type="CDD" id="cd01359">
    <property type="entry name" value="Argininosuccinate_lyase"/>
    <property type="match status" value="1"/>
</dbReference>
<dbReference type="SUPFAM" id="SSF48557">
    <property type="entry name" value="L-aspartase-like"/>
    <property type="match status" value="1"/>
</dbReference>
<dbReference type="InterPro" id="IPR024083">
    <property type="entry name" value="Fumarase/histidase_N"/>
</dbReference>
<dbReference type="GO" id="GO:0042450">
    <property type="term" value="P:L-arginine biosynthetic process via ornithine"/>
    <property type="evidence" value="ECO:0007669"/>
    <property type="project" value="UniProtKB-UniRule"/>
</dbReference>
<dbReference type="PRINTS" id="PR00145">
    <property type="entry name" value="ARGSUCLYASE"/>
</dbReference>
<protein>
    <recommendedName>
        <fullName evidence="3 5">Argininosuccinate lyase</fullName>
        <shortName evidence="5">ASAL</shortName>
        <ecNumber evidence="3 5">4.3.2.1</ecNumber>
    </recommendedName>
    <alternativeName>
        <fullName evidence="5">Arginosuccinase</fullName>
    </alternativeName>
</protein>